<sequence>MEASQQVSPSLTVPAAATVIDATGKLLLPAGIDVHTHFSAPNSVDNFHIGSKAALAGGTATVIDAIVSRDDDSLLVAYDQARKAAESQSLCNYAFSVIIKNWNENVKKEMGLLVKEKGVNSFIIDLHNDDHLYQAFEHCKTLGVLARIFPENKNIVSLLEKKILAMGVSGPEGYLQARPEMLEAEYVDRASILSQLTNCPLSVVGVSSIETRNAVMRSRSNALLFPEIAIAALASDGTHYFNKCLQHASAHLTKSPLRLDLRTSSLLVDCFSSCPLCVCISDHCGIRDRGTGDFTHLSLGVSAAEERMSILWEKAVYSGRIDPMRFVAITSSNAAKMFNIYPKKGRIAVGADADLVIWDPNLKKKFSVKTQQSQSEFSIFEEQTVHSSPVTTICGGRIAFNVGKFDNEHGQFVPLLPQSPYMFSVVQQRDKVIEIDKVERDEQQLQQNGISRSRESLNNPRTPVARNQFESSFSASGSHFDDNRSVRASTKIINPPGGRSTGFW</sequence>
<dbReference type="AlphaFoldDB" id="A0A0N5AQJ0"/>
<evidence type="ECO:0000256" key="1">
    <source>
        <dbReference type="ARBA" id="ARBA00008829"/>
    </source>
</evidence>
<feature type="domain" description="Amidohydrolase-related" evidence="3">
    <location>
        <begin position="300"/>
        <end position="398"/>
    </location>
</feature>
<evidence type="ECO:0000259" key="3">
    <source>
        <dbReference type="Pfam" id="PF01979"/>
    </source>
</evidence>
<dbReference type="PANTHER" id="PTHR11647">
    <property type="entry name" value="HYDRANTOINASE/DIHYDROPYRIMIDINASE FAMILY MEMBER"/>
    <property type="match status" value="1"/>
</dbReference>
<organism evidence="4 5">
    <name type="scientific">Syphacia muris</name>
    <dbReference type="NCBI Taxonomy" id="451379"/>
    <lineage>
        <taxon>Eukaryota</taxon>
        <taxon>Metazoa</taxon>
        <taxon>Ecdysozoa</taxon>
        <taxon>Nematoda</taxon>
        <taxon>Chromadorea</taxon>
        <taxon>Rhabditida</taxon>
        <taxon>Spirurina</taxon>
        <taxon>Oxyuridomorpha</taxon>
        <taxon>Oxyuroidea</taxon>
        <taxon>Oxyuridae</taxon>
        <taxon>Syphacia</taxon>
    </lineage>
</organism>
<dbReference type="InterPro" id="IPR050378">
    <property type="entry name" value="Metallo-dep_Hydrolases_sf"/>
</dbReference>
<dbReference type="InterPro" id="IPR032466">
    <property type="entry name" value="Metal_Hydrolase"/>
</dbReference>
<feature type="region of interest" description="Disordered" evidence="2">
    <location>
        <begin position="442"/>
        <end position="504"/>
    </location>
</feature>
<evidence type="ECO:0000313" key="5">
    <source>
        <dbReference type="WBParaSite" id="SMUV_0000695501-mRNA-1"/>
    </source>
</evidence>
<dbReference type="Gene3D" id="2.30.40.10">
    <property type="entry name" value="Urease, subunit C, domain 1"/>
    <property type="match status" value="1"/>
</dbReference>
<feature type="compositionally biased region" description="Polar residues" evidence="2">
    <location>
        <begin position="468"/>
        <end position="477"/>
    </location>
</feature>
<dbReference type="PANTHER" id="PTHR11647:SF74">
    <property type="entry name" value="PROTEIN UNC-33"/>
    <property type="match status" value="1"/>
</dbReference>
<dbReference type="STRING" id="451379.A0A0N5AQJ0"/>
<name>A0A0N5AQJ0_9BILA</name>
<dbReference type="InterPro" id="IPR006680">
    <property type="entry name" value="Amidohydro-rel"/>
</dbReference>
<dbReference type="Pfam" id="PF01979">
    <property type="entry name" value="Amidohydro_1"/>
    <property type="match status" value="1"/>
</dbReference>
<comment type="similarity">
    <text evidence="1">Belongs to the metallo-dependent hydrolases superfamily. Hydantoinase/dihydropyrimidinase family.</text>
</comment>
<accession>A0A0N5AQJ0</accession>
<dbReference type="FunFam" id="3.20.20.140:FF:000076">
    <property type="entry name" value="Dihydropyrimidinase like 2"/>
    <property type="match status" value="1"/>
</dbReference>
<dbReference type="GO" id="GO:0004157">
    <property type="term" value="F:dihydropyrimidinase activity"/>
    <property type="evidence" value="ECO:0007669"/>
    <property type="project" value="TreeGrafter"/>
</dbReference>
<keyword evidence="4" id="KW-1185">Reference proteome</keyword>
<dbReference type="Proteomes" id="UP000046393">
    <property type="component" value="Unplaced"/>
</dbReference>
<dbReference type="InterPro" id="IPR011059">
    <property type="entry name" value="Metal-dep_hydrolase_composite"/>
</dbReference>
<evidence type="ECO:0000313" key="4">
    <source>
        <dbReference type="Proteomes" id="UP000046393"/>
    </source>
</evidence>
<dbReference type="WBParaSite" id="SMUV_0000695501-mRNA-1">
    <property type="protein sequence ID" value="SMUV_0000695501-mRNA-1"/>
    <property type="gene ID" value="SMUV_0000695501"/>
</dbReference>
<dbReference type="GO" id="GO:0005829">
    <property type="term" value="C:cytosol"/>
    <property type="evidence" value="ECO:0007669"/>
    <property type="project" value="TreeGrafter"/>
</dbReference>
<reference evidence="5" key="1">
    <citation type="submission" date="2017-02" db="UniProtKB">
        <authorList>
            <consortium name="WormBaseParasite"/>
        </authorList>
    </citation>
    <scope>IDENTIFICATION</scope>
</reference>
<evidence type="ECO:0000256" key="2">
    <source>
        <dbReference type="SAM" id="MobiDB-lite"/>
    </source>
</evidence>
<proteinExistence type="inferred from homology"/>
<dbReference type="SUPFAM" id="SSF51556">
    <property type="entry name" value="Metallo-dependent hydrolases"/>
    <property type="match status" value="1"/>
</dbReference>
<protein>
    <submittedName>
        <fullName evidence="5">Amidohydro-rel domain-containing protein</fullName>
    </submittedName>
</protein>
<dbReference type="Gene3D" id="3.20.20.140">
    <property type="entry name" value="Metal-dependent hydrolases"/>
    <property type="match status" value="1"/>
</dbReference>
<dbReference type="GO" id="GO:0006208">
    <property type="term" value="P:pyrimidine nucleobase catabolic process"/>
    <property type="evidence" value="ECO:0007669"/>
    <property type="project" value="TreeGrafter"/>
</dbReference>
<feature type="compositionally biased region" description="Polar residues" evidence="2">
    <location>
        <begin position="444"/>
        <end position="461"/>
    </location>
</feature>
<dbReference type="SUPFAM" id="SSF51338">
    <property type="entry name" value="Composite domain of metallo-dependent hydrolases"/>
    <property type="match status" value="2"/>
</dbReference>